<dbReference type="KEGG" id="pbt:ING2E5B_0335"/>
<name>A0A098BWR6_9BACT</name>
<proteinExistence type="predicted"/>
<keyword evidence="5" id="KW-1185">Reference proteome</keyword>
<feature type="transmembrane region" description="Helical" evidence="1">
    <location>
        <begin position="93"/>
        <end position="111"/>
    </location>
</feature>
<organism evidence="4 5">
    <name type="scientific">Fermentimonas caenicola</name>
    <dbReference type="NCBI Taxonomy" id="1562970"/>
    <lineage>
        <taxon>Bacteria</taxon>
        <taxon>Pseudomonadati</taxon>
        <taxon>Bacteroidota</taxon>
        <taxon>Bacteroidia</taxon>
        <taxon>Bacteroidales</taxon>
        <taxon>Dysgonomonadaceae</taxon>
        <taxon>Fermentimonas</taxon>
    </lineage>
</organism>
<accession>A0A098BWR6</accession>
<dbReference type="Gene3D" id="2.60.120.1440">
    <property type="match status" value="1"/>
</dbReference>
<dbReference type="PANTHER" id="PTHR30273:SF2">
    <property type="entry name" value="PROTEIN FECR"/>
    <property type="match status" value="1"/>
</dbReference>
<dbReference type="FunFam" id="2.60.120.1440:FF:000001">
    <property type="entry name" value="Putative anti-sigma factor"/>
    <property type="match status" value="1"/>
</dbReference>
<dbReference type="HOGENOM" id="CLU_050192_1_1_10"/>
<evidence type="ECO:0000259" key="3">
    <source>
        <dbReference type="Pfam" id="PF16344"/>
    </source>
</evidence>
<keyword evidence="1" id="KW-0472">Membrane</keyword>
<dbReference type="OrthoDB" id="1123467at2"/>
<gene>
    <name evidence="4" type="ORF">ING2E5B_0335</name>
</gene>
<dbReference type="AlphaFoldDB" id="A0A098BWR6"/>
<dbReference type="Proteomes" id="UP000032417">
    <property type="component" value="Chromosome 1"/>
</dbReference>
<dbReference type="PATRIC" id="fig|1562970.3.peg.332"/>
<dbReference type="EMBL" id="LN515532">
    <property type="protein sequence ID" value="CEA15104.1"/>
    <property type="molecule type" value="Genomic_DNA"/>
</dbReference>
<dbReference type="InterPro" id="IPR006860">
    <property type="entry name" value="FecR"/>
</dbReference>
<feature type="domain" description="FecR protein" evidence="2">
    <location>
        <begin position="190"/>
        <end position="279"/>
    </location>
</feature>
<dbReference type="Pfam" id="PF16344">
    <property type="entry name" value="FecR_C"/>
    <property type="match status" value="1"/>
</dbReference>
<evidence type="ECO:0000256" key="1">
    <source>
        <dbReference type="SAM" id="Phobius"/>
    </source>
</evidence>
<reference evidence="4 5" key="1">
    <citation type="submission" date="2014-08" db="EMBL/GenBank/DDBJ databases">
        <authorList>
            <person name="Wibberg D."/>
        </authorList>
    </citation>
    <scope>NUCLEOTIDE SEQUENCE [LARGE SCALE GENOMIC DNA]</scope>
    <source>
        <strain evidence="5">ING2-E5B</strain>
    </source>
</reference>
<dbReference type="GO" id="GO:0016989">
    <property type="term" value="F:sigma factor antagonist activity"/>
    <property type="evidence" value="ECO:0007669"/>
    <property type="project" value="TreeGrafter"/>
</dbReference>
<keyword evidence="1" id="KW-0812">Transmembrane</keyword>
<dbReference type="InterPro" id="IPR012373">
    <property type="entry name" value="Ferrdict_sens_TM"/>
</dbReference>
<dbReference type="InterPro" id="IPR032508">
    <property type="entry name" value="FecR_C"/>
</dbReference>
<feature type="domain" description="Protein FecR C-terminal" evidence="3">
    <location>
        <begin position="322"/>
        <end position="392"/>
    </location>
</feature>
<dbReference type="PANTHER" id="PTHR30273">
    <property type="entry name" value="PERIPLASMIC SIGNAL SENSOR AND SIGMA FACTOR ACTIVATOR FECR-RELATED"/>
    <property type="match status" value="1"/>
</dbReference>
<keyword evidence="1" id="KW-1133">Transmembrane helix</keyword>
<evidence type="ECO:0000259" key="2">
    <source>
        <dbReference type="Pfam" id="PF04773"/>
    </source>
</evidence>
<evidence type="ECO:0000313" key="4">
    <source>
        <dbReference type="EMBL" id="CEA15104.1"/>
    </source>
</evidence>
<protein>
    <submittedName>
        <fullName evidence="4">Sigma factor regulatory protein, FecR/PupR family</fullName>
    </submittedName>
</protein>
<sequence length="395" mass="44602">MGLNTENNKYINYLKDEKFIEWKLLPNDELNNFWSDFVKSHPEEKENLELADQHFHKIKLSYFEIPEEKRVELRRRLKSSVESFNRKRRLRNLGYVAAACISILIISLIYFQRGFNQSADEAVFSPGYIVGSELESQDIILSSGNNVTSFQENIDIHIQNGNSARVITGESGEKEVKIADNTMNRLIVPYGKRSKIILSDGTKVWLNSGSILEFPSMFEGSNRTVTISGEMYIEVAEDSKHPFVVIAPEFNVQVLGTKFNVTAYEGSSSSVVLVEGSVELKSSAAKEEIILAPNQQALLSDSGTFNRRDVDAGLYTSWKDGYLTFSDTPIMEALKQIERYYNLSFNFGDNVSFAGSECTGKIILSDNLDNVLTALSLISSTNYKRENNSIFIYKN</sequence>
<dbReference type="Gene3D" id="3.55.50.30">
    <property type="match status" value="1"/>
</dbReference>
<dbReference type="Pfam" id="PF04773">
    <property type="entry name" value="FecR"/>
    <property type="match status" value="1"/>
</dbReference>
<evidence type="ECO:0000313" key="5">
    <source>
        <dbReference type="Proteomes" id="UP000032417"/>
    </source>
</evidence>
<dbReference type="STRING" id="1562970.ING2E5B_0335"/>